<evidence type="ECO:0000313" key="6">
    <source>
        <dbReference type="EMBL" id="WOF23098.1"/>
    </source>
</evidence>
<accession>A0AA97FHP9</accession>
<evidence type="ECO:0000313" key="7">
    <source>
        <dbReference type="Proteomes" id="UP001305498"/>
    </source>
</evidence>
<dbReference type="InterPro" id="IPR000792">
    <property type="entry name" value="Tscrpt_reg_LuxR_C"/>
</dbReference>
<name>A0AA97FHP9_9MICO</name>
<dbReference type="SMART" id="SM00421">
    <property type="entry name" value="HTH_LUXR"/>
    <property type="match status" value="1"/>
</dbReference>
<dbReference type="CDD" id="cd06170">
    <property type="entry name" value="LuxR_C_like"/>
    <property type="match status" value="1"/>
</dbReference>
<sequence>MDLPHDVTSEIDRALRDADLDAIESMSDRLWYALPAAAGRELADLLSALPRQAILRRPRLLLLFAQSSQFSDGAGDVTLRHLLRAFTVFAPHFASAFATMEDPDEALVAGMFAVIGLRLDGELYESEATAQKLERTLRLHARAGRSTTSRPGWLPAQRALTAMLRGRFTEAFGFARRAYEEAGPTPHQQTAGKDGAGYAALLAAFAGSRDVSLGWLSKHAGIDGVPNHIHPLVDAAAILARAVLALDALDTDSARAYLQEFGPSAGGYEIWPYIAMVWSRHDQILGNTATGLARMDDIMFANAAPSDADTLAGGLLLRARADLLLEAGEGTTVISLARQHPHAPMLQIAAARAHLRAGDFADALRIASIPGLARGATRRDTVDLLLISASAHLRRDESDEAARDFAQAIECFAFTGDVSTFREIDDDDRRRLCALVGVDDPLASILPHLSPRCRAAVRVVQLSPRERVVLRELATDAPLDAIAVRLSVSINTVKTQTRRIYRALGATSREEAVLLATQQGLLAASPSPSTAEGGIDRIHTPKG</sequence>
<keyword evidence="1" id="KW-0805">Transcription regulation</keyword>
<evidence type="ECO:0000256" key="2">
    <source>
        <dbReference type="ARBA" id="ARBA00023125"/>
    </source>
</evidence>
<dbReference type="AlphaFoldDB" id="A0AA97FHP9"/>
<dbReference type="PANTHER" id="PTHR44688">
    <property type="entry name" value="DNA-BINDING TRANSCRIPTIONAL ACTIVATOR DEVR_DOSR"/>
    <property type="match status" value="1"/>
</dbReference>
<proteinExistence type="predicted"/>
<gene>
    <name evidence="6" type="ORF">N8K70_00075</name>
</gene>
<evidence type="ECO:0000256" key="4">
    <source>
        <dbReference type="SAM" id="MobiDB-lite"/>
    </source>
</evidence>
<dbReference type="PANTHER" id="PTHR44688:SF16">
    <property type="entry name" value="DNA-BINDING TRANSCRIPTIONAL ACTIVATOR DEVR_DOSR"/>
    <property type="match status" value="1"/>
</dbReference>
<reference evidence="6 7" key="1">
    <citation type="submission" date="2023-02" db="EMBL/GenBank/DDBJ databases">
        <title>Microbacterium betulae sp. nov., isolated from birch wood.</title>
        <authorList>
            <person name="Pasciak M."/>
            <person name="Pawlik K.J."/>
            <person name="Martynowski D."/>
            <person name="Laczmanski L."/>
            <person name="Ciekot J."/>
            <person name="Szponar B."/>
            <person name="Wojcik-Fatla A."/>
            <person name="Mackiewicz B."/>
            <person name="Farian E."/>
            <person name="Cholewa G."/>
            <person name="Cholewa A."/>
            <person name="Dutkiewicz J."/>
        </authorList>
    </citation>
    <scope>NUCLEOTIDE SEQUENCE [LARGE SCALE GENOMIC DNA]</scope>
    <source>
        <strain evidence="6 7">AB</strain>
    </source>
</reference>
<evidence type="ECO:0000256" key="3">
    <source>
        <dbReference type="ARBA" id="ARBA00023163"/>
    </source>
</evidence>
<dbReference type="GO" id="GO:0003677">
    <property type="term" value="F:DNA binding"/>
    <property type="evidence" value="ECO:0007669"/>
    <property type="project" value="UniProtKB-KW"/>
</dbReference>
<dbReference type="KEGG" id="mbet:N8K70_00075"/>
<keyword evidence="3" id="KW-0804">Transcription</keyword>
<keyword evidence="7" id="KW-1185">Reference proteome</keyword>
<dbReference type="InterPro" id="IPR016032">
    <property type="entry name" value="Sig_transdc_resp-reg_C-effctor"/>
</dbReference>
<feature type="region of interest" description="Disordered" evidence="4">
    <location>
        <begin position="524"/>
        <end position="543"/>
    </location>
</feature>
<feature type="domain" description="HTH luxR-type" evidence="5">
    <location>
        <begin position="455"/>
        <end position="520"/>
    </location>
</feature>
<protein>
    <submittedName>
        <fullName evidence="6">Helix-turn-helix transcriptional regulator</fullName>
    </submittedName>
</protein>
<dbReference type="Gene3D" id="1.10.10.10">
    <property type="entry name" value="Winged helix-like DNA-binding domain superfamily/Winged helix DNA-binding domain"/>
    <property type="match status" value="1"/>
</dbReference>
<organism evidence="6 7">
    <name type="scientific">Microbacterium betulae</name>
    <dbReference type="NCBI Taxonomy" id="2981139"/>
    <lineage>
        <taxon>Bacteria</taxon>
        <taxon>Bacillati</taxon>
        <taxon>Actinomycetota</taxon>
        <taxon>Actinomycetes</taxon>
        <taxon>Micrococcales</taxon>
        <taxon>Microbacteriaceae</taxon>
        <taxon>Microbacterium</taxon>
    </lineage>
</organism>
<dbReference type="Proteomes" id="UP001305498">
    <property type="component" value="Chromosome"/>
</dbReference>
<evidence type="ECO:0000259" key="5">
    <source>
        <dbReference type="PROSITE" id="PS50043"/>
    </source>
</evidence>
<dbReference type="RefSeq" id="WP_317139568.1">
    <property type="nucleotide sequence ID" value="NZ_CP118157.1"/>
</dbReference>
<dbReference type="GO" id="GO:0006355">
    <property type="term" value="P:regulation of DNA-templated transcription"/>
    <property type="evidence" value="ECO:0007669"/>
    <property type="project" value="InterPro"/>
</dbReference>
<dbReference type="PROSITE" id="PS50043">
    <property type="entry name" value="HTH_LUXR_2"/>
    <property type="match status" value="1"/>
</dbReference>
<dbReference type="EMBL" id="CP118157">
    <property type="protein sequence ID" value="WOF23098.1"/>
    <property type="molecule type" value="Genomic_DNA"/>
</dbReference>
<dbReference type="InterPro" id="IPR036388">
    <property type="entry name" value="WH-like_DNA-bd_sf"/>
</dbReference>
<dbReference type="Pfam" id="PF00196">
    <property type="entry name" value="GerE"/>
    <property type="match status" value="1"/>
</dbReference>
<evidence type="ECO:0000256" key="1">
    <source>
        <dbReference type="ARBA" id="ARBA00023015"/>
    </source>
</evidence>
<feature type="compositionally biased region" description="Basic and acidic residues" evidence="4">
    <location>
        <begin position="534"/>
        <end position="543"/>
    </location>
</feature>
<keyword evidence="2" id="KW-0238">DNA-binding</keyword>
<dbReference type="SUPFAM" id="SSF46894">
    <property type="entry name" value="C-terminal effector domain of the bipartite response regulators"/>
    <property type="match status" value="1"/>
</dbReference>